<organism evidence="1 2">
    <name type="scientific">Streptomyces ipomoeae</name>
    <dbReference type="NCBI Taxonomy" id="103232"/>
    <lineage>
        <taxon>Bacteria</taxon>
        <taxon>Bacillati</taxon>
        <taxon>Actinomycetota</taxon>
        <taxon>Actinomycetes</taxon>
        <taxon>Kitasatosporales</taxon>
        <taxon>Streptomycetaceae</taxon>
        <taxon>Streptomyces</taxon>
    </lineage>
</organism>
<proteinExistence type="predicted"/>
<dbReference type="Gene3D" id="1.10.8.430">
    <property type="entry name" value="Helical domain of apoptotic protease-activating factors"/>
    <property type="match status" value="1"/>
</dbReference>
<accession>A0A540PK39</accession>
<sequence>MTPLLPTGPGMMIVTSRLRPAGLAAVRPLSLAVLADEEATAFFTRIVGTDRAADQPEAVARIVQLCGGLPLALRLSGARLAHRAAWPVARLSARLGNARRRLPELSVTSQGVAAAFRMSYAQPTIRRPSAPSPYRGWPPRRRRQARASPAAD</sequence>
<dbReference type="Proteomes" id="UP000318720">
    <property type="component" value="Unassembled WGS sequence"/>
</dbReference>
<dbReference type="SUPFAM" id="SSF52540">
    <property type="entry name" value="P-loop containing nucleoside triphosphate hydrolases"/>
    <property type="match status" value="1"/>
</dbReference>
<dbReference type="InterPro" id="IPR027417">
    <property type="entry name" value="P-loop_NTPase"/>
</dbReference>
<gene>
    <name evidence="1" type="ORF">Sipo8835_25545</name>
</gene>
<dbReference type="EMBL" id="SPAZ01000209">
    <property type="protein sequence ID" value="TQE28722.1"/>
    <property type="molecule type" value="Genomic_DNA"/>
</dbReference>
<protein>
    <submittedName>
        <fullName evidence="1">Uncharacterized protein</fullName>
    </submittedName>
</protein>
<name>A0A540PK39_9ACTN</name>
<evidence type="ECO:0000313" key="1">
    <source>
        <dbReference type="EMBL" id="TQE28722.1"/>
    </source>
</evidence>
<dbReference type="InterPro" id="IPR042197">
    <property type="entry name" value="Apaf_helical"/>
</dbReference>
<comment type="caution">
    <text evidence="1">The sequence shown here is derived from an EMBL/GenBank/DDBJ whole genome shotgun (WGS) entry which is preliminary data.</text>
</comment>
<dbReference type="AlphaFoldDB" id="A0A540PK39"/>
<dbReference type="GO" id="GO:0043531">
    <property type="term" value="F:ADP binding"/>
    <property type="evidence" value="ECO:0007669"/>
    <property type="project" value="InterPro"/>
</dbReference>
<reference evidence="1 2" key="1">
    <citation type="submission" date="2019-03" db="EMBL/GenBank/DDBJ databases">
        <title>Comparative genomic analyses of the sweetpotato soil rot pathogen, Streptomyces ipomoeae.</title>
        <authorList>
            <person name="Ruschel Soares N."/>
            <person name="Badger J.H."/>
            <person name="Huguet-Tapia J.C."/>
            <person name="Clark C.A."/>
            <person name="Pettis G.S."/>
        </authorList>
    </citation>
    <scope>NUCLEOTIDE SEQUENCE [LARGE SCALE GENOMIC DNA]</scope>
    <source>
        <strain evidence="1 2">88-35</strain>
    </source>
</reference>
<evidence type="ECO:0000313" key="2">
    <source>
        <dbReference type="Proteomes" id="UP000318720"/>
    </source>
</evidence>